<protein>
    <submittedName>
        <fullName evidence="2">Uncharacterized protein</fullName>
    </submittedName>
</protein>
<dbReference type="RefSeq" id="WP_316411832.1">
    <property type="nucleotide sequence ID" value="NZ_AP027080.1"/>
</dbReference>
<sequence>MSNYLFGLCLLTAVGQSSALLAARAKDAPQTIPAATGNASSTESPRPRVFRLEERGPDGSITVFESLGSPPGMAFRTGYFGMPVVMGPYESFGNRLNIIAHGGLYSFIQKDMGFSLESIKKMPPQPPERLLEFAERANYTEIWTKDALFQAYFFLGSILGYQLDESGNIYWVGSTGLYKHLENGWKLVYSFPEKFSSRRSTNYSRTGVILLPGKRIALFGGEDFFIQIVEMGDEAVDSKIIKSIDYDFLGCTAANYPAQAGPQFCFASGDLIFHLRKTGHIFRMNLTSYNLKDLDVPWMVQEFTKPNIPLKWKNTNGSSNISAPIIPESIAFASEFDGTVHAAALMFNNSLNSMNCFTISSETSNIKSKIQMGDELPDPILYQNTKGDFVPISGAKPEPMTKLNAEPR</sequence>
<keyword evidence="3" id="KW-1185">Reference proteome</keyword>
<feature type="signal peptide" evidence="1">
    <location>
        <begin position="1"/>
        <end position="22"/>
    </location>
</feature>
<reference evidence="3" key="1">
    <citation type="journal article" date="2023" name="Int. J. Syst. Evol. Microbiol.">
        <title>Mesoterricola silvestris gen. nov., sp. nov., Mesoterricola sediminis sp. nov., Geothrix oryzae sp. nov., Geothrix edaphica sp. nov., Geothrix rubra sp. nov., and Geothrix limicola sp. nov., six novel members of Acidobacteriota isolated from soils.</title>
        <authorList>
            <person name="Itoh H."/>
            <person name="Sugisawa Y."/>
            <person name="Mise K."/>
            <person name="Xu Z."/>
            <person name="Kuniyasu M."/>
            <person name="Ushijima N."/>
            <person name="Kawano K."/>
            <person name="Kobayashi E."/>
            <person name="Shiratori Y."/>
            <person name="Masuda Y."/>
            <person name="Senoo K."/>
        </authorList>
    </citation>
    <scope>NUCLEOTIDE SEQUENCE [LARGE SCALE GENOMIC DNA]</scope>
    <source>
        <strain evidence="3">W79</strain>
    </source>
</reference>
<proteinExistence type="predicted"/>
<dbReference type="AlphaFoldDB" id="A0AA48K8R0"/>
<evidence type="ECO:0000256" key="1">
    <source>
        <dbReference type="SAM" id="SignalP"/>
    </source>
</evidence>
<accession>A0AA48K8R0</accession>
<dbReference type="EMBL" id="AP027080">
    <property type="protein sequence ID" value="BDU73189.1"/>
    <property type="molecule type" value="Genomic_DNA"/>
</dbReference>
<feature type="chain" id="PRO_5041276142" evidence="1">
    <location>
        <begin position="23"/>
        <end position="408"/>
    </location>
</feature>
<organism evidence="2 3">
    <name type="scientific">Mesoterricola silvestris</name>
    <dbReference type="NCBI Taxonomy" id="2927979"/>
    <lineage>
        <taxon>Bacteria</taxon>
        <taxon>Pseudomonadati</taxon>
        <taxon>Acidobacteriota</taxon>
        <taxon>Holophagae</taxon>
        <taxon>Holophagales</taxon>
        <taxon>Holophagaceae</taxon>
        <taxon>Mesoterricola</taxon>
    </lineage>
</organism>
<dbReference type="KEGG" id="msil:METEAL_23630"/>
<keyword evidence="1" id="KW-0732">Signal</keyword>
<dbReference type="Proteomes" id="UP001238179">
    <property type="component" value="Chromosome"/>
</dbReference>
<name>A0AA48K8R0_9BACT</name>
<evidence type="ECO:0000313" key="2">
    <source>
        <dbReference type="EMBL" id="BDU73189.1"/>
    </source>
</evidence>
<evidence type="ECO:0000313" key="3">
    <source>
        <dbReference type="Proteomes" id="UP001238179"/>
    </source>
</evidence>
<gene>
    <name evidence="2" type="ORF">METEAL_23630</name>
</gene>